<keyword evidence="9" id="KW-1185">Reference proteome</keyword>
<evidence type="ECO:0000313" key="8">
    <source>
        <dbReference type="EMBL" id="MSU89051.1"/>
    </source>
</evidence>
<feature type="transmembrane region" description="Helical" evidence="6">
    <location>
        <begin position="72"/>
        <end position="92"/>
    </location>
</feature>
<reference evidence="8 9" key="1">
    <citation type="submission" date="2019-10" db="EMBL/GenBank/DDBJ databases">
        <title>Cognatihalovulum marinum gen. nov. sp. nov., a new member of the family Rhodobacteraceae isolated from deep seawater of the Northwest Indian Ocean.</title>
        <authorList>
            <person name="Ruan C."/>
            <person name="Wang J."/>
            <person name="Zheng X."/>
            <person name="Song L."/>
            <person name="Zhu Y."/>
            <person name="Huang Y."/>
            <person name="Lu Z."/>
            <person name="Du W."/>
            <person name="Huang L."/>
            <person name="Dai X."/>
        </authorList>
    </citation>
    <scope>NUCLEOTIDE SEQUENCE [LARGE SCALE GENOMIC DNA]</scope>
    <source>
        <strain evidence="8 9">2CG4</strain>
    </source>
</reference>
<dbReference type="Gene3D" id="1.10.3730.20">
    <property type="match status" value="1"/>
</dbReference>
<feature type="transmembrane region" description="Helical" evidence="6">
    <location>
        <begin position="128"/>
        <end position="145"/>
    </location>
</feature>
<dbReference type="PANTHER" id="PTHR42920">
    <property type="entry name" value="OS03G0707200 PROTEIN-RELATED"/>
    <property type="match status" value="1"/>
</dbReference>
<dbReference type="InterPro" id="IPR037185">
    <property type="entry name" value="EmrE-like"/>
</dbReference>
<proteinExistence type="predicted"/>
<organism evidence="8 9">
    <name type="scientific">Halovulum marinum</name>
    <dbReference type="NCBI Taxonomy" id="2662447"/>
    <lineage>
        <taxon>Bacteria</taxon>
        <taxon>Pseudomonadati</taxon>
        <taxon>Pseudomonadota</taxon>
        <taxon>Alphaproteobacteria</taxon>
        <taxon>Rhodobacterales</taxon>
        <taxon>Paracoccaceae</taxon>
        <taxon>Halovulum</taxon>
    </lineage>
</organism>
<evidence type="ECO:0000256" key="4">
    <source>
        <dbReference type="ARBA" id="ARBA00022989"/>
    </source>
</evidence>
<keyword evidence="2" id="KW-1003">Cell membrane</keyword>
<feature type="transmembrane region" description="Helical" evidence="6">
    <location>
        <begin position="275"/>
        <end position="296"/>
    </location>
</feature>
<accession>A0A6L5YXJ4</accession>
<dbReference type="SUPFAM" id="SSF103481">
    <property type="entry name" value="Multidrug resistance efflux transporter EmrE"/>
    <property type="match status" value="2"/>
</dbReference>
<dbReference type="PANTHER" id="PTHR42920:SF5">
    <property type="entry name" value="EAMA DOMAIN-CONTAINING PROTEIN"/>
    <property type="match status" value="1"/>
</dbReference>
<dbReference type="RefSeq" id="WP_154445509.1">
    <property type="nucleotide sequence ID" value="NZ_WIND01000002.1"/>
</dbReference>
<evidence type="ECO:0000256" key="6">
    <source>
        <dbReference type="SAM" id="Phobius"/>
    </source>
</evidence>
<evidence type="ECO:0000313" key="9">
    <source>
        <dbReference type="Proteomes" id="UP000474957"/>
    </source>
</evidence>
<feature type="domain" description="EamA" evidence="7">
    <location>
        <begin position="154"/>
        <end position="286"/>
    </location>
</feature>
<evidence type="ECO:0000259" key="7">
    <source>
        <dbReference type="Pfam" id="PF00892"/>
    </source>
</evidence>
<protein>
    <submittedName>
        <fullName evidence="8">EamA family transporter</fullName>
    </submittedName>
</protein>
<dbReference type="InterPro" id="IPR000620">
    <property type="entry name" value="EamA_dom"/>
</dbReference>
<feature type="transmembrane region" description="Helical" evidence="6">
    <location>
        <begin position="98"/>
        <end position="116"/>
    </location>
</feature>
<feature type="transmembrane region" description="Helical" evidence="6">
    <location>
        <begin position="239"/>
        <end position="263"/>
    </location>
</feature>
<dbReference type="GO" id="GO:0005886">
    <property type="term" value="C:plasma membrane"/>
    <property type="evidence" value="ECO:0007669"/>
    <property type="project" value="UniProtKB-SubCell"/>
</dbReference>
<keyword evidence="4 6" id="KW-1133">Transmembrane helix</keyword>
<gene>
    <name evidence="8" type="ORF">GE300_05345</name>
</gene>
<dbReference type="EMBL" id="WIND01000002">
    <property type="protein sequence ID" value="MSU89051.1"/>
    <property type="molecule type" value="Genomic_DNA"/>
</dbReference>
<comment type="caution">
    <text evidence="8">The sequence shown here is derived from an EMBL/GenBank/DDBJ whole genome shotgun (WGS) entry which is preliminary data.</text>
</comment>
<dbReference type="Proteomes" id="UP000474957">
    <property type="component" value="Unassembled WGS sequence"/>
</dbReference>
<evidence type="ECO:0000256" key="2">
    <source>
        <dbReference type="ARBA" id="ARBA00022475"/>
    </source>
</evidence>
<keyword evidence="5 6" id="KW-0472">Membrane</keyword>
<dbReference type="InterPro" id="IPR051258">
    <property type="entry name" value="Diverse_Substrate_Transporter"/>
</dbReference>
<evidence type="ECO:0000256" key="5">
    <source>
        <dbReference type="ARBA" id="ARBA00023136"/>
    </source>
</evidence>
<evidence type="ECO:0000256" key="3">
    <source>
        <dbReference type="ARBA" id="ARBA00022692"/>
    </source>
</evidence>
<feature type="domain" description="EamA" evidence="7">
    <location>
        <begin position="8"/>
        <end position="142"/>
    </location>
</feature>
<comment type="subcellular location">
    <subcellularLocation>
        <location evidence="1">Cell membrane</location>
        <topology evidence="1">Multi-pass membrane protein</topology>
    </subcellularLocation>
</comment>
<feature type="transmembrane region" description="Helical" evidence="6">
    <location>
        <begin position="38"/>
        <end position="60"/>
    </location>
</feature>
<dbReference type="Pfam" id="PF00892">
    <property type="entry name" value="EamA"/>
    <property type="match status" value="2"/>
</dbReference>
<feature type="transmembrane region" description="Helical" evidence="6">
    <location>
        <begin position="183"/>
        <end position="207"/>
    </location>
</feature>
<dbReference type="AlphaFoldDB" id="A0A6L5YXJ4"/>
<sequence>MRDGARLAGIAAVIAAAMLWGTTGTLQAALPPDRQPLVVGALRLAIGALALLALALSAPATRAAFRGLPPGGVLFAGLAIGAYNLLFFLAVLRAGVGVGTAIAIGSAPVWVTAWEVAATRRLPRGRRAAGQALSIAGAGLLVATGDTGDALAGGALLAALAGAAYAAYSLATSRIGHRAPPATLAAATFGVAALATLPVLALAPTAWLAAPEVWPVLAFLGVGATALAYALYTWGLRRLAASTAVTLALAEPLTAWVLATLVVGEPATLPRLAGAALLLAGLAMVTLSPAAPAAAARSRPDPTRPPPISG</sequence>
<feature type="transmembrane region" description="Helical" evidence="6">
    <location>
        <begin position="151"/>
        <end position="171"/>
    </location>
</feature>
<name>A0A6L5YXJ4_9RHOB</name>
<evidence type="ECO:0000256" key="1">
    <source>
        <dbReference type="ARBA" id="ARBA00004651"/>
    </source>
</evidence>
<keyword evidence="3 6" id="KW-0812">Transmembrane</keyword>
<feature type="transmembrane region" description="Helical" evidence="6">
    <location>
        <begin position="213"/>
        <end position="232"/>
    </location>
</feature>